<feature type="domain" description="Acylphosphatase-like" evidence="10">
    <location>
        <begin position="3"/>
        <end position="91"/>
    </location>
</feature>
<gene>
    <name evidence="12" type="ORF">Apau_1971</name>
</gene>
<dbReference type="InterPro" id="IPR041440">
    <property type="entry name" value="HypF_C"/>
</dbReference>
<evidence type="ECO:0000256" key="8">
    <source>
        <dbReference type="PIRNR" id="PIRNR006256"/>
    </source>
</evidence>
<keyword evidence="9" id="KW-0378">Hydrolase</keyword>
<dbReference type="InterPro" id="IPR004421">
    <property type="entry name" value="Carbamoyltransferase_HypF"/>
</dbReference>
<accession>E3CX38</accession>
<dbReference type="STRING" id="584708.Apau_1971"/>
<dbReference type="InterPro" id="IPR055128">
    <property type="entry name" value="HypF_C_2"/>
</dbReference>
<protein>
    <recommendedName>
        <fullName evidence="8">Carbamoyltransferase</fullName>
        <ecNumber evidence="8">6.2.-.-</ecNumber>
    </recommendedName>
</protein>
<dbReference type="InterPro" id="IPR001792">
    <property type="entry name" value="Acylphosphatase-like_dom"/>
</dbReference>
<organism evidence="12 13">
    <name type="scientific">Aminomonas paucivorans DSM 12260</name>
    <dbReference type="NCBI Taxonomy" id="584708"/>
    <lineage>
        <taxon>Bacteria</taxon>
        <taxon>Thermotogati</taxon>
        <taxon>Synergistota</taxon>
        <taxon>Synergistia</taxon>
        <taxon>Synergistales</taxon>
        <taxon>Synergistaceae</taxon>
        <taxon>Aminomonas</taxon>
    </lineage>
</organism>
<dbReference type="GO" id="GO:0016743">
    <property type="term" value="F:carboxyl- or carbamoyltransferase activity"/>
    <property type="evidence" value="ECO:0007669"/>
    <property type="project" value="UniProtKB-UniRule"/>
</dbReference>
<dbReference type="HOGENOM" id="CLU_009164_0_0_0"/>
<dbReference type="RefSeq" id="WP_006301623.1">
    <property type="nucleotide sequence ID" value="NZ_CM001022.1"/>
</dbReference>
<dbReference type="EMBL" id="CM001022">
    <property type="protein sequence ID" value="EFQ24385.1"/>
    <property type="molecule type" value="Genomic_DNA"/>
</dbReference>
<comment type="catalytic activity">
    <reaction evidence="9">
        <text>an acyl phosphate + H2O = a carboxylate + phosphate + H(+)</text>
        <dbReference type="Rhea" id="RHEA:14965"/>
        <dbReference type="ChEBI" id="CHEBI:15377"/>
        <dbReference type="ChEBI" id="CHEBI:15378"/>
        <dbReference type="ChEBI" id="CHEBI:29067"/>
        <dbReference type="ChEBI" id="CHEBI:43474"/>
        <dbReference type="ChEBI" id="CHEBI:59918"/>
        <dbReference type="EC" id="3.6.1.7"/>
    </reaction>
</comment>
<dbReference type="GO" id="GO:0008270">
    <property type="term" value="F:zinc ion binding"/>
    <property type="evidence" value="ECO:0007669"/>
    <property type="project" value="UniProtKB-KW"/>
</dbReference>
<dbReference type="InterPro" id="IPR006070">
    <property type="entry name" value="Sua5-like_dom"/>
</dbReference>
<keyword evidence="3" id="KW-0436">Ligase</keyword>
<comment type="pathway">
    <text evidence="1">Protein modification; [NiFe] hydrogenase maturation.</text>
</comment>
<dbReference type="Pfam" id="PF00708">
    <property type="entry name" value="Acylphosphatase"/>
    <property type="match status" value="1"/>
</dbReference>
<dbReference type="Pfam" id="PF07503">
    <property type="entry name" value="zf-HYPF"/>
    <property type="match status" value="2"/>
</dbReference>
<evidence type="ECO:0000256" key="7">
    <source>
        <dbReference type="ARBA" id="ARBA00048220"/>
    </source>
</evidence>
<dbReference type="UniPathway" id="UPA00335"/>
<evidence type="ECO:0000313" key="13">
    <source>
        <dbReference type="Proteomes" id="UP000005096"/>
    </source>
</evidence>
<dbReference type="InterPro" id="IPR051060">
    <property type="entry name" value="Carbamoyltrans_HypF-like"/>
</dbReference>
<dbReference type="SUPFAM" id="SSF54975">
    <property type="entry name" value="Acylphosphatase/BLUF domain-like"/>
    <property type="match status" value="1"/>
</dbReference>
<dbReference type="OrthoDB" id="9808093at2"/>
<dbReference type="Pfam" id="PF01300">
    <property type="entry name" value="Sua5_yciO_yrdC"/>
    <property type="match status" value="1"/>
</dbReference>
<dbReference type="PIRSF" id="PIRSF006256">
    <property type="entry name" value="CMPcnvr_hdrg_mat"/>
    <property type="match status" value="1"/>
</dbReference>
<feature type="active site" evidence="9">
    <location>
        <position position="18"/>
    </location>
</feature>
<feature type="active site" evidence="9">
    <location>
        <position position="36"/>
    </location>
</feature>
<dbReference type="Pfam" id="PF22521">
    <property type="entry name" value="HypF_C_2"/>
    <property type="match status" value="1"/>
</dbReference>
<dbReference type="SUPFAM" id="SSF55821">
    <property type="entry name" value="YrdC/RibB"/>
    <property type="match status" value="1"/>
</dbReference>
<dbReference type="Proteomes" id="UP000005096">
    <property type="component" value="Chromosome"/>
</dbReference>
<dbReference type="InterPro" id="IPR036046">
    <property type="entry name" value="Acylphosphatase-like_dom_sf"/>
</dbReference>
<dbReference type="eggNOG" id="COG0068">
    <property type="taxonomic scope" value="Bacteria"/>
</dbReference>
<comment type="catalytic activity">
    <reaction evidence="7">
        <text>C-terminal L-cysteinyl-[HypE protein] + carbamoyl phosphate + ATP + H2O = C-terminal S-carboxamide-L-cysteinyl-[HypE protein] + AMP + phosphate + diphosphate + H(+)</text>
        <dbReference type="Rhea" id="RHEA:55636"/>
        <dbReference type="Rhea" id="RHEA-COMP:14247"/>
        <dbReference type="Rhea" id="RHEA-COMP:14392"/>
        <dbReference type="ChEBI" id="CHEBI:15377"/>
        <dbReference type="ChEBI" id="CHEBI:15378"/>
        <dbReference type="ChEBI" id="CHEBI:30616"/>
        <dbReference type="ChEBI" id="CHEBI:33019"/>
        <dbReference type="ChEBI" id="CHEBI:43474"/>
        <dbReference type="ChEBI" id="CHEBI:58228"/>
        <dbReference type="ChEBI" id="CHEBI:76913"/>
        <dbReference type="ChEBI" id="CHEBI:139126"/>
        <dbReference type="ChEBI" id="CHEBI:456215"/>
    </reaction>
</comment>
<keyword evidence="6" id="KW-0862">Zinc</keyword>
<dbReference type="NCBIfam" id="TIGR00143">
    <property type="entry name" value="hypF"/>
    <property type="match status" value="1"/>
</dbReference>
<dbReference type="PROSITE" id="PS51160">
    <property type="entry name" value="ACYLPHOSPHATASE_3"/>
    <property type="match status" value="1"/>
</dbReference>
<dbReference type="Gene3D" id="3.90.870.50">
    <property type="match status" value="1"/>
</dbReference>
<evidence type="ECO:0000313" key="12">
    <source>
        <dbReference type="EMBL" id="EFQ24385.1"/>
    </source>
</evidence>
<evidence type="ECO:0000256" key="4">
    <source>
        <dbReference type="ARBA" id="ARBA00022723"/>
    </source>
</evidence>
<evidence type="ECO:0000256" key="5">
    <source>
        <dbReference type="ARBA" id="ARBA00022771"/>
    </source>
</evidence>
<reference evidence="12 13" key="1">
    <citation type="journal article" date="2010" name="Stand. Genomic Sci.">
        <title>Non-contiguous finished genome sequence of Aminomonas paucivorans type strain (GLU-3).</title>
        <authorList>
            <person name="Pitluck S."/>
            <person name="Yasawong M."/>
            <person name="Held B."/>
            <person name="Lapidus A."/>
            <person name="Nolan M."/>
            <person name="Copeland A."/>
            <person name="Lucas S."/>
            <person name="Del Rio T.G."/>
            <person name="Tice H."/>
            <person name="Cheng J.F."/>
            <person name="Chertkov O."/>
            <person name="Goodwin L."/>
            <person name="Tapia R."/>
            <person name="Han C."/>
            <person name="Liolios K."/>
            <person name="Ivanova N."/>
            <person name="Mavromatis K."/>
            <person name="Ovchinnikova G."/>
            <person name="Pati A."/>
            <person name="Chen A."/>
            <person name="Palaniappan K."/>
            <person name="Land M."/>
            <person name="Hauser L."/>
            <person name="Chang Y.J."/>
            <person name="Jeffries C.D."/>
            <person name="Pukall R."/>
            <person name="Spring S."/>
            <person name="Rohde M."/>
            <person name="Sikorski J."/>
            <person name="Goker M."/>
            <person name="Woyke T."/>
            <person name="Bristow J."/>
            <person name="Eisen J.A."/>
            <person name="Markowitz V."/>
            <person name="Hugenholtz P."/>
            <person name="Kyrpides N.C."/>
            <person name="Klenk H.P."/>
        </authorList>
    </citation>
    <scope>NUCLEOTIDE SEQUENCE [LARGE SCALE GENOMIC DNA]</scope>
    <source>
        <strain evidence="12 13">DSM 12260</strain>
    </source>
</reference>
<dbReference type="Gene3D" id="3.30.420.40">
    <property type="match status" value="1"/>
</dbReference>
<evidence type="ECO:0000256" key="1">
    <source>
        <dbReference type="ARBA" id="ARBA00004711"/>
    </source>
</evidence>
<evidence type="ECO:0000256" key="6">
    <source>
        <dbReference type="ARBA" id="ARBA00022833"/>
    </source>
</evidence>
<keyword evidence="13" id="KW-1185">Reference proteome</keyword>
<name>E3CX38_9BACT</name>
<evidence type="ECO:0000256" key="3">
    <source>
        <dbReference type="ARBA" id="ARBA00022598"/>
    </source>
</evidence>
<dbReference type="GO" id="GO:0003725">
    <property type="term" value="F:double-stranded RNA binding"/>
    <property type="evidence" value="ECO:0007669"/>
    <property type="project" value="InterPro"/>
</dbReference>
<dbReference type="Gene3D" id="3.30.420.360">
    <property type="match status" value="1"/>
</dbReference>
<dbReference type="PANTHER" id="PTHR42959">
    <property type="entry name" value="CARBAMOYLTRANSFERASE"/>
    <property type="match status" value="1"/>
</dbReference>
<proteinExistence type="inferred from homology"/>
<dbReference type="Gene3D" id="3.30.110.120">
    <property type="match status" value="1"/>
</dbReference>
<evidence type="ECO:0000256" key="9">
    <source>
        <dbReference type="PROSITE-ProRule" id="PRU00520"/>
    </source>
</evidence>
<dbReference type="InterPro" id="IPR017945">
    <property type="entry name" value="DHBP_synth_RibB-like_a/b_dom"/>
</dbReference>
<keyword evidence="4" id="KW-0479">Metal-binding</keyword>
<keyword evidence="5" id="KW-0863">Zinc-finger</keyword>
<dbReference type="GO" id="GO:0003998">
    <property type="term" value="F:acylphosphatase activity"/>
    <property type="evidence" value="ECO:0007669"/>
    <property type="project" value="UniProtKB-EC"/>
</dbReference>
<dbReference type="PANTHER" id="PTHR42959:SF1">
    <property type="entry name" value="CARBAMOYLTRANSFERASE HYPF"/>
    <property type="match status" value="1"/>
</dbReference>
<sequence length="754" mass="82658">MPRIQLLVTGIVQGVGFRPFCARLARRLHLAGWVRNTSQGVAILLEGPEGALSTYRGALLTEAPPLARVRTLRDLPPEATPLEPEVFSILPSQSRERTEVLIPPDLTCCPACLRELRDPADRRYRYPFLNCTDCGPRYSLIRELPYDRPGTTMACFPQCEDCEGEYRDPTHRRFHAQPNACPACGPRVWLADREGHVLAREDEAIRQAREALTGGRILALKGLGGFHLACDPTRDAPVALLRERKRRPHKPFAVLVPDLEAAGRLVRLTPTSRDLLASPRGPIVLCPVREDGPLSPLVAPGQDTLGVFLPTTPLHHLVAEGFPALLMTSGNRGEEPLAAGNREALATLRDFADRFLLHDRDIHNPVDDSVVAPAGRRTILLRRSRGYVPEPLFLPRSGPSVFAAGAELKGAFALTAGEALFPGPYLGDLKQASVARRYKESAEKFLHLFRARPERTACDLHPLYVSTRLVRELFPDREPRKIQHHHAHLAALLADRELDEPLLGWVLDGTGYGEDGTVWGGELLFRDGGTFRRLGHLRAAPLPGGDRSVREPWRFAASLLRETFGEREGTARGETFFPSRGALLRLLPPVLRAPETPRTTSCGRLFDGVAALLGLREIVSYDGQAAMELEACARGAGKLPFLGEVREDRWVLDWRPAVEALAGRREGEGAPALAAAFHGGLAEALGDGARWAAKRTGGSRVGLTGGCFQNRRLLSLTCAALVRRGLEPVTHLRLSCNDEAVAAGQAWIVARETD</sequence>
<dbReference type="AlphaFoldDB" id="E3CX38"/>
<dbReference type="PROSITE" id="PS51163">
    <property type="entry name" value="YRDC"/>
    <property type="match status" value="1"/>
</dbReference>
<comment type="similarity">
    <text evidence="2 8">Belongs to the carbamoyltransferase HypF family.</text>
</comment>
<dbReference type="InterPro" id="IPR011125">
    <property type="entry name" value="Znf_HypF"/>
</dbReference>
<dbReference type="GO" id="GO:0051604">
    <property type="term" value="P:protein maturation"/>
    <property type="evidence" value="ECO:0007669"/>
    <property type="project" value="TreeGrafter"/>
</dbReference>
<dbReference type="GO" id="GO:0016874">
    <property type="term" value="F:ligase activity"/>
    <property type="evidence" value="ECO:0007669"/>
    <property type="project" value="UniProtKB-UniRule"/>
</dbReference>
<evidence type="ECO:0000256" key="2">
    <source>
        <dbReference type="ARBA" id="ARBA00008097"/>
    </source>
</evidence>
<dbReference type="EC" id="6.2.-.-" evidence="8"/>
<dbReference type="PROSITE" id="PS00150">
    <property type="entry name" value="ACYLPHOSPHATASE_1"/>
    <property type="match status" value="1"/>
</dbReference>
<feature type="domain" description="YrdC-like" evidence="11">
    <location>
        <begin position="202"/>
        <end position="386"/>
    </location>
</feature>
<dbReference type="PaxDb" id="584708-Apau_1971"/>
<evidence type="ECO:0000259" key="11">
    <source>
        <dbReference type="PROSITE" id="PS51163"/>
    </source>
</evidence>
<dbReference type="InterPro" id="IPR017968">
    <property type="entry name" value="Acylphosphatase_CS"/>
</dbReference>
<dbReference type="Pfam" id="PF17788">
    <property type="entry name" value="HypF_C"/>
    <property type="match status" value="1"/>
</dbReference>
<evidence type="ECO:0000259" key="10">
    <source>
        <dbReference type="PROSITE" id="PS51160"/>
    </source>
</evidence>